<protein>
    <submittedName>
        <fullName evidence="1">Exopolyphosphatase</fullName>
    </submittedName>
</protein>
<dbReference type="Proteomes" id="UP000266389">
    <property type="component" value="Unassembled WGS sequence"/>
</dbReference>
<sequence>MKYNVLTRADLDGLVCAVILKNTEDIERVRFSEPKFVQDREIEVYPNDIITNLPYHPNCAMWFDHHAANVRPKEFKGAFKTAPSAARVVYDYYLPRFPHLTKYEDLIRQTDRIDMADLTYEEVLSPSGYLLLSMTIDGKYHEDEPYWLHLIDLLKDKSLDEIMQDPQVVEKCNKFREDDLNFRDAVRKHSRVEKNVLITDLRSYGENLPNGNRYFVYAFQSTTNLSMRITPDRERPGMVSIGVGYNIFNRTANINVGELMKKYGGGGHKTVGSTKVKAEDADRIIQEILTYLTR</sequence>
<dbReference type="SUPFAM" id="SSF64182">
    <property type="entry name" value="DHH phosphoesterases"/>
    <property type="match status" value="1"/>
</dbReference>
<organism evidence="1 3">
    <name type="scientific">Candidatus Thermochlorobacter aerophilus</name>
    <dbReference type="NCBI Taxonomy" id="1868324"/>
    <lineage>
        <taxon>Bacteria</taxon>
        <taxon>Pseudomonadati</taxon>
        <taxon>Chlorobiota</taxon>
        <taxon>Chlorobiia</taxon>
        <taxon>Chlorobiales</taxon>
        <taxon>Candidatus Thermochlorobacteriaceae</taxon>
        <taxon>Candidatus Thermochlorobacter</taxon>
    </lineage>
</organism>
<gene>
    <name evidence="2" type="ORF">D0433_00365</name>
    <name evidence="1" type="ORF">D0433_01725</name>
</gene>
<evidence type="ECO:0000313" key="2">
    <source>
        <dbReference type="EMBL" id="RFM25519.1"/>
    </source>
</evidence>
<dbReference type="AlphaFoldDB" id="A0A395M3M8"/>
<dbReference type="InterPro" id="IPR038763">
    <property type="entry name" value="DHH_sf"/>
</dbReference>
<reference evidence="1 3" key="1">
    <citation type="journal article" date="2011" name="ISME J.">
        <title>Community ecology of hot spring cyanobacterial mats: predominant populations and their functional potential.</title>
        <authorList>
            <person name="Klatt C.G."/>
            <person name="Wood J.M."/>
            <person name="Rusch D.B."/>
            <person name="Bateson M.M."/>
            <person name="Hamamura N."/>
            <person name="Heidelberg J.F."/>
            <person name="Grossman A.R."/>
            <person name="Bhaya D."/>
            <person name="Cohan F.M."/>
            <person name="Kuhl M."/>
            <person name="Bryant D.A."/>
            <person name="Ward D.M."/>
        </authorList>
    </citation>
    <scope>NUCLEOTIDE SEQUENCE [LARGE SCALE GENOMIC DNA]</scope>
    <source>
        <strain evidence="1">OS</strain>
    </source>
</reference>
<evidence type="ECO:0000313" key="1">
    <source>
        <dbReference type="EMBL" id="RFM25360.1"/>
    </source>
</evidence>
<proteinExistence type="predicted"/>
<reference evidence="1" key="2">
    <citation type="submission" date="2017-08" db="EMBL/GenBank/DDBJ databases">
        <authorList>
            <person name="de Groot N.N."/>
        </authorList>
    </citation>
    <scope>NUCLEOTIDE SEQUENCE</scope>
    <source>
        <strain evidence="1">OS</strain>
    </source>
</reference>
<accession>A0A395M3M8</accession>
<name>A0A395M3M8_9BACT</name>
<evidence type="ECO:0000313" key="3">
    <source>
        <dbReference type="Proteomes" id="UP000266389"/>
    </source>
</evidence>
<dbReference type="EMBL" id="PHFL01000001">
    <property type="protein sequence ID" value="RFM25519.1"/>
    <property type="molecule type" value="Genomic_DNA"/>
</dbReference>
<dbReference type="Gene3D" id="3.10.310.30">
    <property type="match status" value="1"/>
</dbReference>
<comment type="caution">
    <text evidence="1">The sequence shown here is derived from an EMBL/GenBank/DDBJ whole genome shotgun (WGS) entry which is preliminary data.</text>
</comment>
<dbReference type="EMBL" id="PHFL01000007">
    <property type="protein sequence ID" value="RFM25360.1"/>
    <property type="molecule type" value="Genomic_DNA"/>
</dbReference>